<dbReference type="GO" id="GO:0006281">
    <property type="term" value="P:DNA repair"/>
    <property type="evidence" value="ECO:0007669"/>
    <property type="project" value="UniProtKB-KW"/>
</dbReference>
<keyword evidence="3" id="KW-0540">Nuclease</keyword>
<dbReference type="GO" id="GO:0003690">
    <property type="term" value="F:double-stranded DNA binding"/>
    <property type="evidence" value="ECO:0007669"/>
    <property type="project" value="TreeGrafter"/>
</dbReference>
<evidence type="ECO:0000256" key="2">
    <source>
        <dbReference type="ARBA" id="ARBA00010205"/>
    </source>
</evidence>
<evidence type="ECO:0000313" key="13">
    <source>
        <dbReference type="EMBL" id="ODV96031.1"/>
    </source>
</evidence>
<keyword evidence="14" id="KW-1185">Reference proteome</keyword>
<evidence type="ECO:0000256" key="6">
    <source>
        <dbReference type="ARBA" id="ARBA00022839"/>
    </source>
</evidence>
<dbReference type="Gene3D" id="3.30.870.10">
    <property type="entry name" value="Endonuclease Chain A"/>
    <property type="match status" value="2"/>
</dbReference>
<proteinExistence type="inferred from homology"/>
<feature type="site" description="Interaction with DNA" evidence="11">
    <location>
        <position position="496"/>
    </location>
</feature>
<evidence type="ECO:0000256" key="4">
    <source>
        <dbReference type="ARBA" id="ARBA00022763"/>
    </source>
</evidence>
<gene>
    <name evidence="13" type="ORF">PACTADRAFT_16204</name>
</gene>
<dbReference type="OrthoDB" id="47785at2759"/>
<evidence type="ECO:0000256" key="3">
    <source>
        <dbReference type="ARBA" id="ARBA00022722"/>
    </source>
</evidence>
<dbReference type="STRING" id="669874.A0A1E4TWB7"/>
<feature type="binding site" evidence="10">
    <location>
        <position position="232"/>
    </location>
    <ligand>
        <name>substrate</name>
    </ligand>
</feature>
<dbReference type="Pfam" id="PF06087">
    <property type="entry name" value="Tyr-DNA_phospho"/>
    <property type="match status" value="1"/>
</dbReference>
<dbReference type="GO" id="GO:0004527">
    <property type="term" value="F:exonuclease activity"/>
    <property type="evidence" value="ECO:0007669"/>
    <property type="project" value="UniProtKB-KW"/>
</dbReference>
<organism evidence="13 14">
    <name type="scientific">Pachysolen tannophilus NRRL Y-2460</name>
    <dbReference type="NCBI Taxonomy" id="669874"/>
    <lineage>
        <taxon>Eukaryota</taxon>
        <taxon>Fungi</taxon>
        <taxon>Dikarya</taxon>
        <taxon>Ascomycota</taxon>
        <taxon>Saccharomycotina</taxon>
        <taxon>Pichiomycetes</taxon>
        <taxon>Pachysolenaceae</taxon>
        <taxon>Pachysolen</taxon>
    </lineage>
</organism>
<dbReference type="Proteomes" id="UP000094236">
    <property type="component" value="Unassembled WGS sequence"/>
</dbReference>
<dbReference type="GO" id="GO:0003697">
    <property type="term" value="F:single-stranded DNA binding"/>
    <property type="evidence" value="ECO:0007669"/>
    <property type="project" value="TreeGrafter"/>
</dbReference>
<accession>A0A1E4TWB7</accession>
<comment type="similarity">
    <text evidence="2">Belongs to the tyrosyl-DNA phosphodiesterase family.</text>
</comment>
<dbReference type="InterPro" id="IPR010347">
    <property type="entry name" value="Tdp1"/>
</dbReference>
<evidence type="ECO:0000256" key="12">
    <source>
        <dbReference type="SAM" id="MobiDB-lite"/>
    </source>
</evidence>
<feature type="compositionally biased region" description="Basic and acidic residues" evidence="12">
    <location>
        <begin position="110"/>
        <end position="125"/>
    </location>
</feature>
<protein>
    <recommendedName>
        <fullName evidence="15">PLD phosphodiesterase domain-containing protein</fullName>
    </recommendedName>
</protein>
<keyword evidence="8" id="KW-0539">Nucleus</keyword>
<dbReference type="PANTHER" id="PTHR12415:SF0">
    <property type="entry name" value="TYROSYL-DNA PHOSPHODIESTERASE 1"/>
    <property type="match status" value="1"/>
</dbReference>
<evidence type="ECO:0000256" key="11">
    <source>
        <dbReference type="PIRSR" id="PIRSR610347-3"/>
    </source>
</evidence>
<feature type="region of interest" description="Disordered" evidence="12">
    <location>
        <begin position="93"/>
        <end position="125"/>
    </location>
</feature>
<keyword evidence="4" id="KW-0227">DNA damage</keyword>
<dbReference type="GO" id="GO:0017005">
    <property type="term" value="F:3'-tyrosyl-DNA phosphodiesterase activity"/>
    <property type="evidence" value="ECO:0007669"/>
    <property type="project" value="TreeGrafter"/>
</dbReference>
<dbReference type="AlphaFoldDB" id="A0A1E4TWB7"/>
<keyword evidence="6" id="KW-0269">Exonuclease</keyword>
<sequence>MNRQRSDVQNVVASYWVNKYEKLKSKGEVEESERTNIGKENFLNQHDDPIMIDSQSDEDGEVVRSLAKKRKIRIDHTNETNIKSECSDNVVIINDDDDDDTEYSETESLEETHDENVSQVKNERKPHSLGIESRKTETRIPEESPIIIFNTPAIHPPNSTSISSIFDSKSLYKTYVFSFELDVDLVVNSFKSSDVETHIIAQNVYNEIHDSQHIVYHDVKSLITEWSCHHSKMVINFHTTGHLQVFISTSNFTLAEYGALGGCFWKSDLLPLLQPNSKNKIQEPFKKDLCDYLLQYKRQEMKNLVKEIQKYSFSSVKASFVSSTPGVSHGEFGYLKFHEHLKNQQLFPTLKEDQHLKILSQVSTIAGPFRYGIKGSSNIFTHILCPLILGQDFPLAPGRDELDNLLTKIEPIILFPTRSELFMAQRGLMGAGCLIYDNVNKRGKSQYDELLKDFFYKRSMAESNKFFVNNHSKIYCTSKDDFATLEWIFIGSMNLSKSAWGYPVAKSKSGNSDSRSLRCNNWEVGVLLDPKTFDEHAKFVPVFDTNKLETVGRRLDGADEKLVPIRLPFKLPPQKYDESDKPWCKFDL</sequence>
<feature type="compositionally biased region" description="Acidic residues" evidence="12">
    <location>
        <begin position="94"/>
        <end position="109"/>
    </location>
</feature>
<feature type="active site" description="Nucleophile" evidence="9">
    <location>
        <position position="230"/>
    </location>
</feature>
<evidence type="ECO:0000256" key="8">
    <source>
        <dbReference type="ARBA" id="ARBA00023242"/>
    </source>
</evidence>
<evidence type="ECO:0000313" key="14">
    <source>
        <dbReference type="Proteomes" id="UP000094236"/>
    </source>
</evidence>
<evidence type="ECO:0000256" key="10">
    <source>
        <dbReference type="PIRSR" id="PIRSR610347-2"/>
    </source>
</evidence>
<evidence type="ECO:0000256" key="1">
    <source>
        <dbReference type="ARBA" id="ARBA00004123"/>
    </source>
</evidence>
<dbReference type="PANTHER" id="PTHR12415">
    <property type="entry name" value="TYROSYL-DNA PHOSPHODIESTERASE 1"/>
    <property type="match status" value="1"/>
</dbReference>
<keyword evidence="7" id="KW-0234">DNA repair</keyword>
<dbReference type="SUPFAM" id="SSF56024">
    <property type="entry name" value="Phospholipase D/nuclease"/>
    <property type="match status" value="2"/>
</dbReference>
<evidence type="ECO:0000256" key="5">
    <source>
        <dbReference type="ARBA" id="ARBA00022801"/>
    </source>
</evidence>
<keyword evidence="5" id="KW-0378">Hydrolase</keyword>
<dbReference type="EMBL" id="KV454013">
    <property type="protein sequence ID" value="ODV96031.1"/>
    <property type="molecule type" value="Genomic_DNA"/>
</dbReference>
<dbReference type="GO" id="GO:0005634">
    <property type="term" value="C:nucleus"/>
    <property type="evidence" value="ECO:0007669"/>
    <property type="project" value="UniProtKB-SubCell"/>
</dbReference>
<comment type="subcellular location">
    <subcellularLocation>
        <location evidence="1">Nucleus</location>
    </subcellularLocation>
</comment>
<name>A0A1E4TWB7_PACTA</name>
<evidence type="ECO:0000256" key="7">
    <source>
        <dbReference type="ARBA" id="ARBA00023204"/>
    </source>
</evidence>
<evidence type="ECO:0008006" key="15">
    <source>
        <dbReference type="Google" id="ProtNLM"/>
    </source>
</evidence>
<feature type="active site" description="Proton donor/acceptor" evidence="9">
    <location>
        <position position="471"/>
    </location>
</feature>
<reference evidence="14" key="1">
    <citation type="submission" date="2016-05" db="EMBL/GenBank/DDBJ databases">
        <title>Comparative genomics of biotechnologically important yeasts.</title>
        <authorList>
            <consortium name="DOE Joint Genome Institute"/>
            <person name="Riley R."/>
            <person name="Haridas S."/>
            <person name="Wolfe K.H."/>
            <person name="Lopes M.R."/>
            <person name="Hittinger C.T."/>
            <person name="Goker M."/>
            <person name="Salamov A."/>
            <person name="Wisecaver J."/>
            <person name="Long T.M."/>
            <person name="Aerts A.L."/>
            <person name="Barry K."/>
            <person name="Choi C."/>
            <person name="Clum A."/>
            <person name="Coughlan A.Y."/>
            <person name="Deshpande S."/>
            <person name="Douglass A.P."/>
            <person name="Hanson S.J."/>
            <person name="Klenk H.-P."/>
            <person name="Labutti K."/>
            <person name="Lapidus A."/>
            <person name="Lindquist E."/>
            <person name="Lipzen A."/>
            <person name="Meier-Kolthoff J.P."/>
            <person name="Ohm R.A."/>
            <person name="Otillar R.P."/>
            <person name="Pangilinan J."/>
            <person name="Peng Y."/>
            <person name="Rokas A."/>
            <person name="Rosa C.A."/>
            <person name="Scheuner C."/>
            <person name="Sibirny A.A."/>
            <person name="Slot J.C."/>
            <person name="Stielow J.B."/>
            <person name="Sun H."/>
            <person name="Kurtzman C.P."/>
            <person name="Blackwell M."/>
            <person name="Grigoriev I.V."/>
            <person name="Jeffries T.W."/>
        </authorList>
    </citation>
    <scope>NUCLEOTIDE SEQUENCE [LARGE SCALE GENOMIC DNA]</scope>
    <source>
        <strain evidence="14">NRRL Y-2460</strain>
    </source>
</reference>
<evidence type="ECO:0000256" key="9">
    <source>
        <dbReference type="PIRSR" id="PIRSR610347-1"/>
    </source>
</evidence>
<feature type="binding site" evidence="10">
    <location>
        <position position="473"/>
    </location>
    <ligand>
        <name>substrate</name>
    </ligand>
</feature>